<dbReference type="RefSeq" id="XP_013773011.1">
    <property type="nucleotide sequence ID" value="XM_013917557.2"/>
</dbReference>
<evidence type="ECO:0000256" key="5">
    <source>
        <dbReference type="ARBA" id="ARBA00022989"/>
    </source>
</evidence>
<dbReference type="GeneID" id="106458101"/>
<dbReference type="RefSeq" id="XP_022239942.1">
    <property type="nucleotide sequence ID" value="XM_022384234.1"/>
</dbReference>
<keyword evidence="9" id="KW-1185">Reference proteome</keyword>
<dbReference type="Proteomes" id="UP000694941">
    <property type="component" value="Unplaced"/>
</dbReference>
<feature type="transmembrane region" description="Helical" evidence="7">
    <location>
        <begin position="59"/>
        <end position="78"/>
    </location>
</feature>
<accession>A0ABM1B1P8</accession>
<comment type="function">
    <text evidence="7">May be involved in the degradation of misfolded endoplasmic reticulum (ER) luminal proteins.</text>
</comment>
<evidence type="ECO:0000256" key="2">
    <source>
        <dbReference type="ARBA" id="ARBA00008917"/>
    </source>
</evidence>
<evidence type="ECO:0000256" key="4">
    <source>
        <dbReference type="ARBA" id="ARBA00022824"/>
    </source>
</evidence>
<evidence type="ECO:0000313" key="12">
    <source>
        <dbReference type="RefSeq" id="XP_013773013.1"/>
    </source>
</evidence>
<evidence type="ECO:0000256" key="1">
    <source>
        <dbReference type="ARBA" id="ARBA00004477"/>
    </source>
</evidence>
<reference evidence="10 11" key="1">
    <citation type="submission" date="2025-05" db="UniProtKB">
        <authorList>
            <consortium name="RefSeq"/>
        </authorList>
    </citation>
    <scope>IDENTIFICATION</scope>
    <source>
        <tissue evidence="10 11">Muscle</tissue>
    </source>
</reference>
<keyword evidence="6 7" id="KW-0472">Membrane</keyword>
<evidence type="ECO:0000256" key="7">
    <source>
        <dbReference type="RuleBase" id="RU363059"/>
    </source>
</evidence>
<dbReference type="Pfam" id="PF04511">
    <property type="entry name" value="DER1"/>
    <property type="match status" value="1"/>
</dbReference>
<feature type="transmembrane region" description="Helical" evidence="7">
    <location>
        <begin position="17"/>
        <end position="38"/>
    </location>
</feature>
<dbReference type="InterPro" id="IPR007599">
    <property type="entry name" value="DER1"/>
</dbReference>
<keyword evidence="3 7" id="KW-0812">Transmembrane</keyword>
<evidence type="ECO:0000313" key="9">
    <source>
        <dbReference type="Proteomes" id="UP000694941"/>
    </source>
</evidence>
<dbReference type="InterPro" id="IPR035952">
    <property type="entry name" value="Rhomboid-like_sf"/>
</dbReference>
<feature type="region of interest" description="Disordered" evidence="8">
    <location>
        <begin position="219"/>
        <end position="252"/>
    </location>
</feature>
<dbReference type="SUPFAM" id="SSF144091">
    <property type="entry name" value="Rhomboid-like"/>
    <property type="match status" value="1"/>
</dbReference>
<evidence type="ECO:0000313" key="11">
    <source>
        <dbReference type="RefSeq" id="XP_013773012.1"/>
    </source>
</evidence>
<protein>
    <recommendedName>
        <fullName evidence="7">Derlin</fullName>
    </recommendedName>
</protein>
<dbReference type="RefSeq" id="XP_013773013.1">
    <property type="nucleotide sequence ID" value="XM_013917559.2"/>
</dbReference>
<sequence>MSEIGNWFRSLPLFTRYWFGLSVIFPLAGRFGLLNPRYFILDYAGFIHHFQFWKPITALFYYPLGPSTGFRYLMNLYFLYNYSIRLETGIFTGRPADYLFLLLFNWICIVIVSLLIDMMLLMDSMIMTVVYIWCQLHKDVIVTFWFGIQLKAMYLPWVLFAFQFIMSGGGFDDLIGILVGHLYFFLMFKYPQDFGGRAFLQTPQILYKFFPNQRGMFAGFGQAPTPRRPGGDDENQPRRRYNWGQGHVLGGN</sequence>
<evidence type="ECO:0000256" key="6">
    <source>
        <dbReference type="ARBA" id="ARBA00023136"/>
    </source>
</evidence>
<gene>
    <name evidence="10 11 12 13" type="primary">LOC106458101</name>
</gene>
<evidence type="ECO:0000313" key="10">
    <source>
        <dbReference type="RefSeq" id="XP_013773011.1"/>
    </source>
</evidence>
<proteinExistence type="inferred from homology"/>
<dbReference type="PANTHER" id="PTHR11009">
    <property type="entry name" value="DER1-LIKE PROTEIN, DERLIN"/>
    <property type="match status" value="1"/>
</dbReference>
<evidence type="ECO:0000256" key="3">
    <source>
        <dbReference type="ARBA" id="ARBA00022692"/>
    </source>
</evidence>
<organism evidence="9 10">
    <name type="scientific">Limulus polyphemus</name>
    <name type="common">Atlantic horseshoe crab</name>
    <dbReference type="NCBI Taxonomy" id="6850"/>
    <lineage>
        <taxon>Eukaryota</taxon>
        <taxon>Metazoa</taxon>
        <taxon>Ecdysozoa</taxon>
        <taxon>Arthropoda</taxon>
        <taxon>Chelicerata</taxon>
        <taxon>Merostomata</taxon>
        <taxon>Xiphosura</taxon>
        <taxon>Limulidae</taxon>
        <taxon>Limulus</taxon>
    </lineage>
</organism>
<comment type="similarity">
    <text evidence="2 7">Belongs to the derlin family.</text>
</comment>
<keyword evidence="5 7" id="KW-1133">Transmembrane helix</keyword>
<evidence type="ECO:0000256" key="8">
    <source>
        <dbReference type="SAM" id="MobiDB-lite"/>
    </source>
</evidence>
<evidence type="ECO:0000313" key="13">
    <source>
        <dbReference type="RefSeq" id="XP_022239942.1"/>
    </source>
</evidence>
<dbReference type="RefSeq" id="XP_013773012.1">
    <property type="nucleotide sequence ID" value="XM_013917558.2"/>
</dbReference>
<keyword evidence="4 7" id="KW-0256">Endoplasmic reticulum</keyword>
<comment type="subcellular location">
    <subcellularLocation>
        <location evidence="1 7">Endoplasmic reticulum membrane</location>
        <topology evidence="1 7">Multi-pass membrane protein</topology>
    </subcellularLocation>
</comment>
<feature type="transmembrane region" description="Helical" evidence="7">
    <location>
        <begin position="98"/>
        <end position="116"/>
    </location>
</feature>
<feature type="transmembrane region" description="Helical" evidence="7">
    <location>
        <begin position="154"/>
        <end position="186"/>
    </location>
</feature>
<name>A0ABM1B1P8_LIMPO</name>